<feature type="region of interest" description="Disordered" evidence="1">
    <location>
        <begin position="412"/>
        <end position="497"/>
    </location>
</feature>
<accession>A0A409YI65</accession>
<evidence type="ECO:0000313" key="2">
    <source>
        <dbReference type="EMBL" id="PPR02719.1"/>
    </source>
</evidence>
<feature type="compositionally biased region" description="Low complexity" evidence="1">
    <location>
        <begin position="150"/>
        <end position="164"/>
    </location>
</feature>
<feature type="compositionally biased region" description="Low complexity" evidence="1">
    <location>
        <begin position="1"/>
        <end position="45"/>
    </location>
</feature>
<keyword evidence="3" id="KW-1185">Reference proteome</keyword>
<organism evidence="2 3">
    <name type="scientific">Panaeolus cyanescens</name>
    <dbReference type="NCBI Taxonomy" id="181874"/>
    <lineage>
        <taxon>Eukaryota</taxon>
        <taxon>Fungi</taxon>
        <taxon>Dikarya</taxon>
        <taxon>Basidiomycota</taxon>
        <taxon>Agaricomycotina</taxon>
        <taxon>Agaricomycetes</taxon>
        <taxon>Agaricomycetidae</taxon>
        <taxon>Agaricales</taxon>
        <taxon>Agaricineae</taxon>
        <taxon>Galeropsidaceae</taxon>
        <taxon>Panaeolus</taxon>
    </lineage>
</organism>
<sequence>MAPRQSSTRATKSASSKSAAADPATEATSTVVPTTPAAAAAPTPVQRTRASAPTTRSINSGARPQRTNTAPASAHVNTVAQPTERPRAPLQSVNTNLPAVEQPRVRPRPISACNNGTAGATAPPAPTRAPPAPTRTPPAPNPASVARTQPSAPAPASVAVTLQPAPTPALPAPTPAPVAGSLNASQPAVTGLSPEEELEQLRARIRAQNEELLQLRSAGGAPPPPPPPGGSTSTVYDNDASIPRPRPLPTNLQAAMGLQRDRQLYLRCRRIVRNCANKVEEAHRLNWRDQPDEFIMKVKNLAKAKCPHLGRYRNGWATELLMSTTHKNKRRYKRVLERDPDGDLRKAQAIARKARRDSQEAEEDDCDGDDESSGSDDNGKGADVVADTREGTASAQMNAMDVDLDSGYVADEEFDCQGPSNGIDNTSDLSEDDMDDFYVDDAPSVPRTPGLDEAVSFGEGNEVEAGGEKLANVGAEEEEEEVPVPKKRKRQGGNRRK</sequence>
<evidence type="ECO:0000313" key="3">
    <source>
        <dbReference type="Proteomes" id="UP000284842"/>
    </source>
</evidence>
<feature type="compositionally biased region" description="Polar residues" evidence="1">
    <location>
        <begin position="46"/>
        <end position="81"/>
    </location>
</feature>
<name>A0A409YI65_9AGAR</name>
<feature type="compositionally biased region" description="Basic residues" evidence="1">
    <location>
        <begin position="485"/>
        <end position="497"/>
    </location>
</feature>
<reference evidence="2 3" key="1">
    <citation type="journal article" date="2018" name="Evol. Lett.">
        <title>Horizontal gene cluster transfer increased hallucinogenic mushroom diversity.</title>
        <authorList>
            <person name="Reynolds H.T."/>
            <person name="Vijayakumar V."/>
            <person name="Gluck-Thaler E."/>
            <person name="Korotkin H.B."/>
            <person name="Matheny P.B."/>
            <person name="Slot J.C."/>
        </authorList>
    </citation>
    <scope>NUCLEOTIDE SEQUENCE [LARGE SCALE GENOMIC DNA]</scope>
    <source>
        <strain evidence="2 3">2629</strain>
    </source>
</reference>
<proteinExistence type="predicted"/>
<feature type="compositionally biased region" description="Acidic residues" evidence="1">
    <location>
        <begin position="360"/>
        <end position="374"/>
    </location>
</feature>
<gene>
    <name evidence="2" type="ORF">CVT24_002085</name>
</gene>
<feature type="compositionally biased region" description="Basic and acidic residues" evidence="1">
    <location>
        <begin position="334"/>
        <end position="346"/>
    </location>
</feature>
<protein>
    <submittedName>
        <fullName evidence="2">Uncharacterized protein</fullName>
    </submittedName>
</protein>
<dbReference type="EMBL" id="NHTK01001151">
    <property type="protein sequence ID" value="PPR02719.1"/>
    <property type="molecule type" value="Genomic_DNA"/>
</dbReference>
<feature type="compositionally biased region" description="Pro residues" evidence="1">
    <location>
        <begin position="165"/>
        <end position="176"/>
    </location>
</feature>
<feature type="region of interest" description="Disordered" evidence="1">
    <location>
        <begin position="1"/>
        <end position="194"/>
    </location>
</feature>
<feature type="compositionally biased region" description="Polar residues" evidence="1">
    <location>
        <begin position="418"/>
        <end position="428"/>
    </location>
</feature>
<comment type="caution">
    <text evidence="2">The sequence shown here is derived from an EMBL/GenBank/DDBJ whole genome shotgun (WGS) entry which is preliminary data.</text>
</comment>
<feature type="region of interest" description="Disordered" evidence="1">
    <location>
        <begin position="216"/>
        <end position="250"/>
    </location>
</feature>
<feature type="region of interest" description="Disordered" evidence="1">
    <location>
        <begin position="331"/>
        <end position="384"/>
    </location>
</feature>
<dbReference type="Proteomes" id="UP000284842">
    <property type="component" value="Unassembled WGS sequence"/>
</dbReference>
<dbReference type="InParanoid" id="A0A409YI65"/>
<evidence type="ECO:0000256" key="1">
    <source>
        <dbReference type="SAM" id="MobiDB-lite"/>
    </source>
</evidence>
<feature type="compositionally biased region" description="Acidic residues" evidence="1">
    <location>
        <begin position="429"/>
        <end position="439"/>
    </location>
</feature>
<feature type="compositionally biased region" description="Pro residues" evidence="1">
    <location>
        <begin position="123"/>
        <end position="141"/>
    </location>
</feature>
<dbReference type="OrthoDB" id="2755069at2759"/>
<dbReference type="AlphaFoldDB" id="A0A409YI65"/>